<gene>
    <name evidence="8" type="ORF">BCR34DRAFT_658071</name>
</gene>
<evidence type="ECO:0000256" key="4">
    <source>
        <dbReference type="ARBA" id="ARBA00023008"/>
    </source>
</evidence>
<keyword evidence="2" id="KW-0479">Metal-binding</keyword>
<sequence length="700" mass="79573">MDQERDHRSRGRHDSLGLQDDEAERFRLLTDEDQDHRSETSSRFSDVEELDWEHEGKNLPHTQSSSRRKSPWLRIVVVLLLVAWTLGFIIHSFLVPRRHEPEVPKTAQLRPEEDYILDPGWDFYADLTTREYDWTISENLLNPDGVYRPMLLINDMFPGPVIECNEGDEIVVHVHNRASNATSIHWHGLYQNGTNWMDGTVGVTQCPIAPGQDFTYRFNVSGQSGTFWYHSHMSAQASDGLVGPFIIHSKSEKEFQKIPYADDRVVMVSDHYYNLSSELLYHYLSPDRENIEPVPSSAIINGRNIRDCDTLPGRKCETINRRHALFDLASDSNTRLRIINVGAFASFQLQIDEHTFSVTEADSTTVFPQSSLHRLTITPAQRYSIVLSPPNPNSGLYWLRARMITHCFSEENSELVPGAEVRGIVRYWSPGEENLLPTSRDWEDVIELECRDLNTTSLVPFPVIPAPEHADDVLYLRASFQIGDWRLARGFLNESSYRPNITAPSLNRLVDGYNGKKERYIDSLSAITAGINSAVFEQGRELVYQTTGIRVIDILVQNFDDGNHPFHLHGYTFWVLATGHGYPPSHLLSPQPRDLNSDSESQSKETVKIDLSNPLRRDTVSVEAFGWTLIRFIADNPGIWAFHCHVTWHSEAGLMMQFLTRADEVAGWEVPGEVTELCKAGGIEKGAGPEDGRWEGDFGE</sequence>
<dbReference type="InterPro" id="IPR045087">
    <property type="entry name" value="Cu-oxidase_fam"/>
</dbReference>
<dbReference type="Proteomes" id="UP000193144">
    <property type="component" value="Unassembled WGS sequence"/>
</dbReference>
<evidence type="ECO:0000313" key="8">
    <source>
        <dbReference type="EMBL" id="ORY08719.1"/>
    </source>
</evidence>
<dbReference type="PROSITE" id="PS00080">
    <property type="entry name" value="MULTICOPPER_OXIDASE2"/>
    <property type="match status" value="1"/>
</dbReference>
<evidence type="ECO:0000313" key="9">
    <source>
        <dbReference type="Proteomes" id="UP000193144"/>
    </source>
</evidence>
<evidence type="ECO:0000259" key="7">
    <source>
        <dbReference type="PROSITE" id="PS50006"/>
    </source>
</evidence>
<feature type="region of interest" description="Disordered" evidence="5">
    <location>
        <begin position="587"/>
        <end position="607"/>
    </location>
</feature>
<dbReference type="InterPro" id="IPR000253">
    <property type="entry name" value="FHA_dom"/>
</dbReference>
<dbReference type="SUPFAM" id="SSF49503">
    <property type="entry name" value="Cupredoxins"/>
    <property type="match status" value="3"/>
</dbReference>
<keyword evidence="6" id="KW-0812">Transmembrane</keyword>
<dbReference type="GO" id="GO:0005507">
    <property type="term" value="F:copper ion binding"/>
    <property type="evidence" value="ECO:0007669"/>
    <property type="project" value="InterPro"/>
</dbReference>
<dbReference type="InterPro" id="IPR002355">
    <property type="entry name" value="Cu_oxidase_Cu_BS"/>
</dbReference>
<keyword evidence="3" id="KW-0560">Oxidoreductase</keyword>
<name>A0A1Y1ZES3_9PLEO</name>
<dbReference type="EMBL" id="MCFA01000096">
    <property type="protein sequence ID" value="ORY08719.1"/>
    <property type="molecule type" value="Genomic_DNA"/>
</dbReference>
<dbReference type="InterPro" id="IPR033138">
    <property type="entry name" value="Cu_oxidase_CS"/>
</dbReference>
<feature type="compositionally biased region" description="Basic and acidic residues" evidence="5">
    <location>
        <begin position="24"/>
        <end position="40"/>
    </location>
</feature>
<dbReference type="InterPro" id="IPR001117">
    <property type="entry name" value="Cu-oxidase_2nd"/>
</dbReference>
<keyword evidence="9" id="KW-1185">Reference proteome</keyword>
<dbReference type="GO" id="GO:0016491">
    <property type="term" value="F:oxidoreductase activity"/>
    <property type="evidence" value="ECO:0007669"/>
    <property type="project" value="UniProtKB-KW"/>
</dbReference>
<dbReference type="CDD" id="cd13910">
    <property type="entry name" value="CuRO_3_MCO_like_4"/>
    <property type="match status" value="1"/>
</dbReference>
<comment type="similarity">
    <text evidence="1">Belongs to the multicopper oxidase family.</text>
</comment>
<dbReference type="PROSITE" id="PS50006">
    <property type="entry name" value="FHA_DOMAIN"/>
    <property type="match status" value="1"/>
</dbReference>
<protein>
    <submittedName>
        <fullName evidence="8">Multicopper oxidase-domain-containing protein</fullName>
    </submittedName>
</protein>
<dbReference type="Gene3D" id="2.60.40.420">
    <property type="entry name" value="Cupredoxins - blue copper proteins"/>
    <property type="match status" value="3"/>
</dbReference>
<keyword evidence="6" id="KW-1133">Transmembrane helix</keyword>
<dbReference type="InterPro" id="IPR011707">
    <property type="entry name" value="Cu-oxidase-like_N"/>
</dbReference>
<dbReference type="OrthoDB" id="2121828at2759"/>
<dbReference type="PROSITE" id="PS00079">
    <property type="entry name" value="MULTICOPPER_OXIDASE1"/>
    <property type="match status" value="1"/>
</dbReference>
<feature type="compositionally biased region" description="Basic and acidic residues" evidence="5">
    <location>
        <begin position="1"/>
        <end position="15"/>
    </location>
</feature>
<dbReference type="Pfam" id="PF00394">
    <property type="entry name" value="Cu-oxidase"/>
    <property type="match status" value="1"/>
</dbReference>
<keyword evidence="4" id="KW-0186">Copper</keyword>
<dbReference type="Pfam" id="PF07731">
    <property type="entry name" value="Cu-oxidase_2"/>
    <property type="match status" value="1"/>
</dbReference>
<dbReference type="PANTHER" id="PTHR11709">
    <property type="entry name" value="MULTI-COPPER OXIDASE"/>
    <property type="match status" value="1"/>
</dbReference>
<dbReference type="STRING" id="1231657.A0A1Y1ZES3"/>
<dbReference type="AlphaFoldDB" id="A0A1Y1ZES3"/>
<dbReference type="Pfam" id="PF07732">
    <property type="entry name" value="Cu-oxidase_3"/>
    <property type="match status" value="1"/>
</dbReference>
<organism evidence="8 9">
    <name type="scientific">Clohesyomyces aquaticus</name>
    <dbReference type="NCBI Taxonomy" id="1231657"/>
    <lineage>
        <taxon>Eukaryota</taxon>
        <taxon>Fungi</taxon>
        <taxon>Dikarya</taxon>
        <taxon>Ascomycota</taxon>
        <taxon>Pezizomycotina</taxon>
        <taxon>Dothideomycetes</taxon>
        <taxon>Pleosporomycetidae</taxon>
        <taxon>Pleosporales</taxon>
        <taxon>Lindgomycetaceae</taxon>
        <taxon>Clohesyomyces</taxon>
    </lineage>
</organism>
<reference evidence="8 9" key="1">
    <citation type="submission" date="2016-07" db="EMBL/GenBank/DDBJ databases">
        <title>Pervasive Adenine N6-methylation of Active Genes in Fungi.</title>
        <authorList>
            <consortium name="DOE Joint Genome Institute"/>
            <person name="Mondo S.J."/>
            <person name="Dannebaum R.O."/>
            <person name="Kuo R.C."/>
            <person name="Labutti K."/>
            <person name="Haridas S."/>
            <person name="Kuo A."/>
            <person name="Salamov A."/>
            <person name="Ahrendt S.R."/>
            <person name="Lipzen A."/>
            <person name="Sullivan W."/>
            <person name="Andreopoulos W.B."/>
            <person name="Clum A."/>
            <person name="Lindquist E."/>
            <person name="Daum C."/>
            <person name="Ramamoorthy G.K."/>
            <person name="Gryganskyi A."/>
            <person name="Culley D."/>
            <person name="Magnuson J.K."/>
            <person name="James T.Y."/>
            <person name="O'Malley M.A."/>
            <person name="Stajich J.E."/>
            <person name="Spatafora J.W."/>
            <person name="Visel A."/>
            <person name="Grigoriev I.V."/>
        </authorList>
    </citation>
    <scope>NUCLEOTIDE SEQUENCE [LARGE SCALE GENOMIC DNA]</scope>
    <source>
        <strain evidence="8 9">CBS 115471</strain>
    </source>
</reference>
<dbReference type="CDD" id="cd13857">
    <property type="entry name" value="CuRO_1_Diphenol_Ox"/>
    <property type="match status" value="1"/>
</dbReference>
<feature type="region of interest" description="Disordered" evidence="5">
    <location>
        <begin position="1"/>
        <end position="43"/>
    </location>
</feature>
<dbReference type="InterPro" id="IPR011706">
    <property type="entry name" value="Cu-oxidase_C"/>
</dbReference>
<feature type="domain" description="FHA" evidence="7">
    <location>
        <begin position="299"/>
        <end position="347"/>
    </location>
</feature>
<dbReference type="InterPro" id="IPR008972">
    <property type="entry name" value="Cupredoxin"/>
</dbReference>
<evidence type="ECO:0000256" key="3">
    <source>
        <dbReference type="ARBA" id="ARBA00023002"/>
    </source>
</evidence>
<feature type="transmembrane region" description="Helical" evidence="6">
    <location>
        <begin position="72"/>
        <end position="94"/>
    </location>
</feature>
<evidence type="ECO:0000256" key="6">
    <source>
        <dbReference type="SAM" id="Phobius"/>
    </source>
</evidence>
<evidence type="ECO:0000256" key="2">
    <source>
        <dbReference type="ARBA" id="ARBA00022723"/>
    </source>
</evidence>
<evidence type="ECO:0000256" key="1">
    <source>
        <dbReference type="ARBA" id="ARBA00010609"/>
    </source>
</evidence>
<comment type="caution">
    <text evidence="8">The sequence shown here is derived from an EMBL/GenBank/DDBJ whole genome shotgun (WGS) entry which is preliminary data.</text>
</comment>
<dbReference type="PANTHER" id="PTHR11709:SF414">
    <property type="entry name" value="ADR239WP"/>
    <property type="match status" value="1"/>
</dbReference>
<evidence type="ECO:0000256" key="5">
    <source>
        <dbReference type="SAM" id="MobiDB-lite"/>
    </source>
</evidence>
<accession>A0A1Y1ZES3</accession>
<proteinExistence type="inferred from homology"/>
<keyword evidence="6" id="KW-0472">Membrane</keyword>